<evidence type="ECO:0000256" key="6">
    <source>
        <dbReference type="SAM" id="Phobius"/>
    </source>
</evidence>
<proteinExistence type="predicted"/>
<evidence type="ECO:0000256" key="1">
    <source>
        <dbReference type="ARBA" id="ARBA00004651"/>
    </source>
</evidence>
<organism evidence="7 8">
    <name type="scientific">Lancefieldella rimae</name>
    <dbReference type="NCBI Taxonomy" id="1383"/>
    <lineage>
        <taxon>Bacteria</taxon>
        <taxon>Bacillati</taxon>
        <taxon>Actinomycetota</taxon>
        <taxon>Coriobacteriia</taxon>
        <taxon>Coriobacteriales</taxon>
        <taxon>Atopobiaceae</taxon>
        <taxon>Lancefieldella</taxon>
    </lineage>
</organism>
<evidence type="ECO:0000256" key="4">
    <source>
        <dbReference type="ARBA" id="ARBA00022989"/>
    </source>
</evidence>
<feature type="transmembrane region" description="Helical" evidence="6">
    <location>
        <begin position="98"/>
        <end position="117"/>
    </location>
</feature>
<evidence type="ECO:0000256" key="2">
    <source>
        <dbReference type="ARBA" id="ARBA00022475"/>
    </source>
</evidence>
<evidence type="ECO:0000313" key="7">
    <source>
        <dbReference type="EMBL" id="KRO02331.1"/>
    </source>
</evidence>
<protein>
    <submittedName>
        <fullName evidence="7">Inner-membrane translocator</fullName>
    </submittedName>
</protein>
<feature type="transmembrane region" description="Helical" evidence="6">
    <location>
        <begin position="142"/>
        <end position="166"/>
    </location>
</feature>
<keyword evidence="3 6" id="KW-0812">Transmembrane</keyword>
<feature type="transmembrane region" description="Helical" evidence="6">
    <location>
        <begin position="38"/>
        <end position="60"/>
    </location>
</feature>
<dbReference type="PANTHER" id="PTHR43370">
    <property type="entry name" value="SUGAR ABC TRANSPORTER INTEGRAL MEMBRANE PROTEIN-RELATED"/>
    <property type="match status" value="1"/>
</dbReference>
<dbReference type="RefSeq" id="WP_003149622.1">
    <property type="nucleotide sequence ID" value="NZ_CAUPIQ010000003.1"/>
</dbReference>
<evidence type="ECO:0000313" key="8">
    <source>
        <dbReference type="Proteomes" id="UP000051927"/>
    </source>
</evidence>
<accession>A0ABR5Q0U3</accession>
<dbReference type="PANTHER" id="PTHR43370:SF1">
    <property type="entry name" value="GUANOSINE ABC TRANSPORTER PERMEASE PROTEIN NUPQ"/>
    <property type="match status" value="1"/>
</dbReference>
<evidence type="ECO:0000256" key="3">
    <source>
        <dbReference type="ARBA" id="ARBA00022692"/>
    </source>
</evidence>
<feature type="transmembrane region" description="Helical" evidence="6">
    <location>
        <begin position="248"/>
        <end position="270"/>
    </location>
</feature>
<dbReference type="GeneID" id="84904562"/>
<dbReference type="EMBL" id="JQCP01000002">
    <property type="protein sequence ID" value="KRO02331.1"/>
    <property type="molecule type" value="Genomic_DNA"/>
</dbReference>
<gene>
    <name evidence="7" type="ORF">IV60_GL000762</name>
</gene>
<dbReference type="Proteomes" id="UP000051927">
    <property type="component" value="Unassembled WGS sequence"/>
</dbReference>
<sequence length="311" mass="32155">MDMTALIKILVLLVGGTLMYSTPLVFGALGGVLSERSGVVNIGIEGMMNVGAFAGVAGSYLTGSPWVGLLCAGIAGGLVALLHAIASITFNADQTVSGVAINLLAPGIALFACGHLFEGAKQTPAVNTLPKLFGNGAFNDTLFSALNVDITVLLALITSAVVWFVLYRTKWGLRIRSVGEHPHASETLGIGVRRTRYVCVIISGILAGFGGASVTLAIISQYTQTAISGQGFIALAAVIFGKWKPQGAYGACLLFGFTQELAILLGGGATPIPSEIISMLPYIITIITLILFVGRSVAPKADGVPYVKGSR</sequence>
<keyword evidence="2" id="KW-1003">Cell membrane</keyword>
<name>A0ABR5Q0U3_9ACTN</name>
<keyword evidence="5 6" id="KW-0472">Membrane</keyword>
<feature type="transmembrane region" description="Helical" evidence="6">
    <location>
        <begin position="276"/>
        <end position="294"/>
    </location>
</feature>
<evidence type="ECO:0000256" key="5">
    <source>
        <dbReference type="ARBA" id="ARBA00023136"/>
    </source>
</evidence>
<feature type="transmembrane region" description="Helical" evidence="6">
    <location>
        <begin position="6"/>
        <end position="26"/>
    </location>
</feature>
<reference evidence="7 8" key="1">
    <citation type="journal article" date="2015" name="Genome Announc.">
        <title>Expanding the biotechnology potential of lactobacilli through comparative genomics of 213 strains and associated genera.</title>
        <authorList>
            <person name="Sun Z."/>
            <person name="Harris H.M."/>
            <person name="McCann A."/>
            <person name="Guo C."/>
            <person name="Argimon S."/>
            <person name="Zhang W."/>
            <person name="Yang X."/>
            <person name="Jeffery I.B."/>
            <person name="Cooney J.C."/>
            <person name="Kagawa T.F."/>
            <person name="Liu W."/>
            <person name="Song Y."/>
            <person name="Salvetti E."/>
            <person name="Wrobel A."/>
            <person name="Rasinkangas P."/>
            <person name="Parkhill J."/>
            <person name="Rea M.C."/>
            <person name="O'Sullivan O."/>
            <person name="Ritari J."/>
            <person name="Douillard F.P."/>
            <person name="Paul Ross R."/>
            <person name="Yang R."/>
            <person name="Briner A.E."/>
            <person name="Felis G.E."/>
            <person name="de Vos W.M."/>
            <person name="Barrangou R."/>
            <person name="Klaenhammer T.R."/>
            <person name="Caufield P.W."/>
            <person name="Cui Y."/>
            <person name="Zhang H."/>
            <person name="O'Toole P.W."/>
        </authorList>
    </citation>
    <scope>NUCLEOTIDE SEQUENCE [LARGE SCALE GENOMIC DNA]</scope>
    <source>
        <strain evidence="7 8">DSM 7090</strain>
    </source>
</reference>
<dbReference type="Pfam" id="PF02653">
    <property type="entry name" value="BPD_transp_2"/>
    <property type="match status" value="1"/>
</dbReference>
<feature type="transmembrane region" description="Helical" evidence="6">
    <location>
        <begin position="66"/>
        <end position="86"/>
    </location>
</feature>
<comment type="subcellular location">
    <subcellularLocation>
        <location evidence="1">Cell membrane</location>
        <topology evidence="1">Multi-pass membrane protein</topology>
    </subcellularLocation>
</comment>
<dbReference type="InterPro" id="IPR001851">
    <property type="entry name" value="ABC_transp_permease"/>
</dbReference>
<dbReference type="CDD" id="cd06580">
    <property type="entry name" value="TM_PBP1_transp_TpRbsC_like"/>
    <property type="match status" value="1"/>
</dbReference>
<feature type="transmembrane region" description="Helical" evidence="6">
    <location>
        <begin position="197"/>
        <end position="219"/>
    </location>
</feature>
<keyword evidence="4 6" id="KW-1133">Transmembrane helix</keyword>
<comment type="caution">
    <text evidence="7">The sequence shown here is derived from an EMBL/GenBank/DDBJ whole genome shotgun (WGS) entry which is preliminary data.</text>
</comment>
<keyword evidence="8" id="KW-1185">Reference proteome</keyword>